<dbReference type="InterPro" id="IPR007138">
    <property type="entry name" value="ABM_dom"/>
</dbReference>
<organism evidence="2 3">
    <name type="scientific">Rhodopila globiformis</name>
    <name type="common">Rhodopseudomonas globiformis</name>
    <dbReference type="NCBI Taxonomy" id="1071"/>
    <lineage>
        <taxon>Bacteria</taxon>
        <taxon>Pseudomonadati</taxon>
        <taxon>Pseudomonadota</taxon>
        <taxon>Alphaproteobacteria</taxon>
        <taxon>Acetobacterales</taxon>
        <taxon>Acetobacteraceae</taxon>
        <taxon>Rhodopila</taxon>
    </lineage>
</organism>
<dbReference type="AlphaFoldDB" id="A0A2S6N296"/>
<dbReference type="InterPro" id="IPR052936">
    <property type="entry name" value="Jasmonate_Hydroxylase-like"/>
</dbReference>
<keyword evidence="2" id="KW-0503">Monooxygenase</keyword>
<proteinExistence type="predicted"/>
<evidence type="ECO:0000313" key="2">
    <source>
        <dbReference type="EMBL" id="PPQ28716.1"/>
    </source>
</evidence>
<dbReference type="Gene3D" id="3.30.70.100">
    <property type="match status" value="1"/>
</dbReference>
<reference evidence="2 3" key="1">
    <citation type="journal article" date="2018" name="Arch. Microbiol.">
        <title>New insights into the metabolic potential of the phototrophic purple bacterium Rhodopila globiformis DSM 161(T) from its draft genome sequence and evidence for a vanadium-dependent nitrogenase.</title>
        <authorList>
            <person name="Imhoff J.F."/>
            <person name="Rahn T."/>
            <person name="Kunzel S."/>
            <person name="Neulinger S.C."/>
        </authorList>
    </citation>
    <scope>NUCLEOTIDE SEQUENCE [LARGE SCALE GENOMIC DNA]</scope>
    <source>
        <strain evidence="2 3">DSM 161</strain>
    </source>
</reference>
<feature type="domain" description="ABM" evidence="1">
    <location>
        <begin position="1"/>
        <end position="76"/>
    </location>
</feature>
<accession>A0A2S6N296</accession>
<dbReference type="GO" id="GO:0004497">
    <property type="term" value="F:monooxygenase activity"/>
    <property type="evidence" value="ECO:0007669"/>
    <property type="project" value="UniProtKB-KW"/>
</dbReference>
<dbReference type="SUPFAM" id="SSF54909">
    <property type="entry name" value="Dimeric alpha+beta barrel"/>
    <property type="match status" value="1"/>
</dbReference>
<keyword evidence="3" id="KW-1185">Reference proteome</keyword>
<dbReference type="OrthoDB" id="9797060at2"/>
<keyword evidence="2" id="KW-0560">Oxidoreductase</keyword>
<sequence>MFAVIFEVQPKPDRFERYLEIARVLKPEIEQIDGFIDNERYASQRFPGRVLSLSTWRDEKSLIRWRTLAIHHRMQEQGRFEVFVHYHLRVGEIASDTHVPAGHTLAQQRFDETETGAAKWASITEVSPPAAAAPAGRSLATELGLPESGDLAEQDSFESIYNPGKTLLLASWRDATAADGWTPRAVASGTLRHRRVRIIRDYGMADRREAPQYYPPVKEDAGHG</sequence>
<evidence type="ECO:0000313" key="3">
    <source>
        <dbReference type="Proteomes" id="UP000239724"/>
    </source>
</evidence>
<dbReference type="EMBL" id="NHRY01000239">
    <property type="protein sequence ID" value="PPQ28716.1"/>
    <property type="molecule type" value="Genomic_DNA"/>
</dbReference>
<comment type="caution">
    <text evidence="2">The sequence shown here is derived from an EMBL/GenBank/DDBJ whole genome shotgun (WGS) entry which is preliminary data.</text>
</comment>
<evidence type="ECO:0000259" key="1">
    <source>
        <dbReference type="Pfam" id="PF03992"/>
    </source>
</evidence>
<dbReference type="Proteomes" id="UP000239724">
    <property type="component" value="Unassembled WGS sequence"/>
</dbReference>
<gene>
    <name evidence="2" type="ORF">CCS01_23805</name>
</gene>
<dbReference type="RefSeq" id="WP_104521307.1">
    <property type="nucleotide sequence ID" value="NZ_NHRY01000239.1"/>
</dbReference>
<dbReference type="InterPro" id="IPR011008">
    <property type="entry name" value="Dimeric_a/b-barrel"/>
</dbReference>
<dbReference type="PANTHER" id="PTHR37811">
    <property type="entry name" value="BLL5343 PROTEIN"/>
    <property type="match status" value="1"/>
</dbReference>
<protein>
    <submittedName>
        <fullName evidence="2">Antibiotic biosynthesis monooxygenase</fullName>
    </submittedName>
</protein>
<dbReference type="Pfam" id="PF03992">
    <property type="entry name" value="ABM"/>
    <property type="match status" value="1"/>
</dbReference>
<dbReference type="PANTHER" id="PTHR37811:SF2">
    <property type="entry name" value="ABM DOMAIN-CONTAINING PROTEIN"/>
    <property type="match status" value="1"/>
</dbReference>
<name>A0A2S6N296_RHOGL</name>